<gene>
    <name evidence="5" type="ORF">QNM18_04630</name>
</gene>
<keyword evidence="6" id="KW-1185">Reference proteome</keyword>
<comment type="caution">
    <text evidence="5">The sequence shown here is derived from an EMBL/GenBank/DDBJ whole genome shotgun (WGS) entry which is preliminary data.</text>
</comment>
<dbReference type="InterPro" id="IPR006162">
    <property type="entry name" value="Ppantetheine_attach_site"/>
</dbReference>
<evidence type="ECO:0000256" key="1">
    <source>
        <dbReference type="ARBA" id="ARBA00001957"/>
    </source>
</evidence>
<dbReference type="PANTHER" id="PTHR45527">
    <property type="entry name" value="NONRIBOSOMAL PEPTIDE SYNTHETASE"/>
    <property type="match status" value="1"/>
</dbReference>
<proteinExistence type="predicted"/>
<dbReference type="InterPro" id="IPR036736">
    <property type="entry name" value="ACP-like_sf"/>
</dbReference>
<dbReference type="Pfam" id="PF13193">
    <property type="entry name" value="AMP-binding_C"/>
    <property type="match status" value="1"/>
</dbReference>
<dbReference type="InterPro" id="IPR009081">
    <property type="entry name" value="PP-bd_ACP"/>
</dbReference>
<dbReference type="Pfam" id="PF00668">
    <property type="entry name" value="Condensation"/>
    <property type="match status" value="2"/>
</dbReference>
<sequence>MKEVYSKITDLGVSIYLDNGVLKAKAPKGRISPEIAQLIKDNKNQLIDYLTDKTLDKRIKKIARSEVAEQLHPMSFAQQGLWLIDKLHGGSSQYNMSVSYEVTPSLDIAVMKQVFNIIVSRHEVLRTVYIEYEGEVKQSIRPASAVEFELTCEDLSQYSEEKQRQLIRLLAAQEQQKAFNLSEDLMLRARYFKTDLTYAVLTLSMHHIASDGWSIDVLAKEFFTLYQALIEGKKTSIPTLEIQYVDYAYWQRESLSNKRLDKQIGYWTQQLHDLPVVHNLPLCHPRPSVKQYVGGITQDRLPAPISNNLHTLAKQNGMTPFMLLHGALSLLFSRHSNSADIVIGTPVANRAQKELASLIGFFVNTLVLRVDTDQESLASYFEHIKQVHQQAQANQDVPLEQLAESLNISRSTSHSPLFQIAMTVNNGNFGNGVEGLNESLAGVTIRRCQVDSVLAKFDLSVELNINEQGLEINWVYDTSLFSEQAVKRFSKHFCRLLTELSHISNLRISPHDVPMLDEQETHYLVTELNATQQEYPHAPFIHEFIEQQAQIRPNSVALIFATKSMTYKELNERANQLAHHLVQKHGVKPNTLVGLCAERSLEMIVGILGILKAGGAYIPLDPSYPRTRLEYMFEDAALTTMVSHRQAHDALTGFSGEVINLDDVQLYSHYSTQNIAKETLGLNAHHLAYVVYTSGSTGKPKGVMISHASLTNTMLHSTTCPPFNGGPDDVFYQATSIAFDAAIWLYWCALASGSKLRLASSMDFQKELEFYADVTHLLMTPSILEVVKPDTYQSLKVVATGGESCSLELVKKWRALGVQFYNYYGPTEITIYSSRGNISNGEQIHIGCASANVQYFILDRQQRLLPYGAIGELYIGGKGVAQGYLNLPTLTQQRFISNPFYDQNNPASSERLYRTGDLVRYLDNGKLAFVGREDQQVKIRGFRLELGDVEAQLTAHPDIDSALVTATELGSELQLIGYIKPAHQLDNEEQFDWVKKVKLELLAQLPEHMIPSVLLAVDAWPLTKNGKVDRRALPLPDLGALVQGYVAPTTEAEKKLVAILAELLGIDADKLSTAANFFQLGGNSLMSIRLVSRIRAQFEVELPVQSVFESKTLSSLAAMIEQRINCHLATSSELHTESALSRHIVPVERASSYRILSSAQNRLWFIDKLQGGASQYNISVALEYTSTLDLNLLERVFATIIDRHHVLRTVYREQDKEVHQHVIPMTEVDFKVAVHDLSHQTHHIEGDNNREGIQALINDEVAKPFDLRQAPMLRVSCFEIVKGDSPKGVLVLNMHHIASDGWSAQLLMKEFFSLYRAFLNEEPDPLPALKVQYCDYANWQHNSLNTPAVTQQLAYWKSKLSELPATHRLPLSSARPKVKEYRGKKVASCLDRDTSSRLIRLAKHHQLTPFMLLHGALALVLARHSNDSDVVIGTPVANRLQPDVEALIGCFVNTLVLRVDTDKASLGEYFNYVKTVHMEAQSNQDVPFELLVDELKVPRSTAHSPLFQIMLTINNDFGIHNASLFDSTAAVDIDVQPFQVTSVQTKFDLDIDIQVSDSGISINWVYDVTLFQDAYIRQLSEHLHNLLVGLSRYQGLSNTPLRQLQMLSEQEQQHLVNELNDTAVDFSPSLCIHELFELQVTKTPDAIAVSFEGTDLTFAQLNERANRLAHYLKNTAKVPPSALVGVCTERSLGLVVGMLAIFKAGAAYLPLEPSLPKDRLKHLIDDSESMLILTHTHIQSVLPDYEGQLVLLDEFEQAHMQLQDSVFSACEVDNIATSEVQVAPSDLAYVFYTSGSTGQPKGTLNSHGGLVNRLHTLQHQFKMQPNDKILQKTQISFDVSLGEILWPLTSGGTLILAKPGAQSDPNYLTDTIVAQGITIIHFVPSMLQLFINHADTSKLESLRLLMTSGEALNYNLQAQVIDAFESVELVNQYGPTEAAIEVSYWHFNTLRKDKRVPIGYPSANTKLLILDKDGNLAPKGAQGELYIAGCQVGLGYLKQAQLTAQRFVTLNMLGVEHKAYRTGDLARWLSDGSIEFLGRLDGQVKLRGMRIELGEIESKMRDLESVHDAVVLVKERAENQVLCAFVQVANPNEGSPEFINSLRQALQLKLPAYMVPSAISVVDTFPLSANGKVDRLALMAKPVSSRKRVAAKAGVETVILEIWSKELGISINELSIDDNFFEVGGNSLNTISVCKEINHQLNTSLQIADLFQYPSVGQLSQFVSKSNVNKVKRKNLDGAKNRIMLARKKFNKNNSKIKTGTEI</sequence>
<dbReference type="SUPFAM" id="SSF47336">
    <property type="entry name" value="ACP-like"/>
    <property type="match status" value="2"/>
</dbReference>
<dbReference type="Pfam" id="PF18563">
    <property type="entry name" value="TubC_N"/>
    <property type="match status" value="1"/>
</dbReference>
<dbReference type="InterPro" id="IPR041464">
    <property type="entry name" value="TubC_N"/>
</dbReference>
<dbReference type="Gene3D" id="1.10.1200.10">
    <property type="entry name" value="ACP-like"/>
    <property type="match status" value="2"/>
</dbReference>
<dbReference type="InterPro" id="IPR020845">
    <property type="entry name" value="AMP-binding_CS"/>
</dbReference>
<evidence type="ECO:0000313" key="5">
    <source>
        <dbReference type="EMBL" id="MDK2594350.1"/>
    </source>
</evidence>
<dbReference type="InterPro" id="IPR020806">
    <property type="entry name" value="PKS_PP-bd"/>
</dbReference>
<dbReference type="InterPro" id="IPR000873">
    <property type="entry name" value="AMP-dep_synth/lig_dom"/>
</dbReference>
<evidence type="ECO:0000256" key="3">
    <source>
        <dbReference type="ARBA" id="ARBA00022553"/>
    </source>
</evidence>
<dbReference type="InterPro" id="IPR001242">
    <property type="entry name" value="Condensation_dom"/>
</dbReference>
<dbReference type="Gene3D" id="3.40.50.12780">
    <property type="entry name" value="N-terminal domain of ligase-like"/>
    <property type="match status" value="1"/>
</dbReference>
<evidence type="ECO:0000256" key="2">
    <source>
        <dbReference type="ARBA" id="ARBA00022450"/>
    </source>
</evidence>
<dbReference type="Pfam" id="PF00550">
    <property type="entry name" value="PP-binding"/>
    <property type="match status" value="2"/>
</dbReference>
<dbReference type="InterPro" id="IPR042099">
    <property type="entry name" value="ANL_N_sf"/>
</dbReference>
<dbReference type="SMART" id="SM00823">
    <property type="entry name" value="PKS_PP"/>
    <property type="match status" value="2"/>
</dbReference>
<dbReference type="SMART" id="SM01294">
    <property type="entry name" value="PKS_PP_betabranch"/>
    <property type="match status" value="1"/>
</dbReference>
<dbReference type="Gene3D" id="3.30.559.30">
    <property type="entry name" value="Nonribosomal peptide synthetase, condensation domain"/>
    <property type="match status" value="2"/>
</dbReference>
<keyword evidence="2" id="KW-0596">Phosphopantetheine</keyword>
<dbReference type="InterPro" id="IPR023213">
    <property type="entry name" value="CAT-like_dom_sf"/>
</dbReference>
<reference evidence="5 6" key="1">
    <citation type="submission" date="2023-05" db="EMBL/GenBank/DDBJ databases">
        <title>Pseudoalteromonas ardens sp. nov., Pseudoalteromonas obscura sp. nov., and Pseudoalteromonas umbrosa sp. nov., isolated from the coral Montipora capitata.</title>
        <authorList>
            <person name="Thomas E.M."/>
            <person name="Smith E.M."/>
            <person name="Papke E."/>
            <person name="Shlafstein M.D."/>
            <person name="Oline D.K."/>
            <person name="Videau P."/>
            <person name="Saw J.H."/>
            <person name="Strangman W.K."/>
            <person name="Ushijima B."/>
        </authorList>
    </citation>
    <scope>NUCLEOTIDE SEQUENCE [LARGE SCALE GENOMIC DNA]</scope>
    <source>
        <strain evidence="5 6">P94</strain>
    </source>
</reference>
<dbReference type="InterPro" id="IPR045851">
    <property type="entry name" value="AMP-bd_C_sf"/>
</dbReference>
<feature type="domain" description="Carrier" evidence="4">
    <location>
        <begin position="2150"/>
        <end position="2227"/>
    </location>
</feature>
<keyword evidence="3" id="KW-0597">Phosphoprotein</keyword>
<dbReference type="PROSITE" id="PS00455">
    <property type="entry name" value="AMP_BINDING"/>
    <property type="match status" value="2"/>
</dbReference>
<dbReference type="InterPro" id="IPR044894">
    <property type="entry name" value="TubC_N_sf"/>
</dbReference>
<dbReference type="Pfam" id="PF00501">
    <property type="entry name" value="AMP-binding"/>
    <property type="match status" value="2"/>
</dbReference>
<dbReference type="InterPro" id="IPR010071">
    <property type="entry name" value="AA_adenyl_dom"/>
</dbReference>
<dbReference type="SUPFAM" id="SSF56801">
    <property type="entry name" value="Acetyl-CoA synthetase-like"/>
    <property type="match status" value="2"/>
</dbReference>
<dbReference type="Gene3D" id="2.30.38.10">
    <property type="entry name" value="Luciferase, Domain 3"/>
    <property type="match status" value="1"/>
</dbReference>
<evidence type="ECO:0000259" key="4">
    <source>
        <dbReference type="PROSITE" id="PS50075"/>
    </source>
</evidence>
<organism evidence="5 6">
    <name type="scientific">Pseudoalteromonas obscura</name>
    <dbReference type="NCBI Taxonomy" id="3048491"/>
    <lineage>
        <taxon>Bacteria</taxon>
        <taxon>Pseudomonadati</taxon>
        <taxon>Pseudomonadota</taxon>
        <taxon>Gammaproteobacteria</taxon>
        <taxon>Alteromonadales</taxon>
        <taxon>Pseudoalteromonadaceae</taxon>
        <taxon>Pseudoalteromonas</taxon>
    </lineage>
</organism>
<dbReference type="EMBL" id="JASJUT010000002">
    <property type="protein sequence ID" value="MDK2594350.1"/>
    <property type="molecule type" value="Genomic_DNA"/>
</dbReference>
<dbReference type="Proteomes" id="UP001231915">
    <property type="component" value="Unassembled WGS sequence"/>
</dbReference>
<name>A0ABT7EH28_9GAMM</name>
<accession>A0ABT7EH28</accession>
<dbReference type="NCBIfam" id="NF003417">
    <property type="entry name" value="PRK04813.1"/>
    <property type="match status" value="2"/>
</dbReference>
<dbReference type="InterPro" id="IPR025110">
    <property type="entry name" value="AMP-bd_C"/>
</dbReference>
<dbReference type="SUPFAM" id="SSF52777">
    <property type="entry name" value="CoA-dependent acyltransferases"/>
    <property type="match status" value="4"/>
</dbReference>
<dbReference type="CDD" id="cd19531">
    <property type="entry name" value="LCL_NRPS-like"/>
    <property type="match status" value="2"/>
</dbReference>
<dbReference type="Gene3D" id="3.40.50.980">
    <property type="match status" value="2"/>
</dbReference>
<dbReference type="Gene3D" id="3.30.300.30">
    <property type="match status" value="2"/>
</dbReference>
<dbReference type="Gene3D" id="1.10.10.1830">
    <property type="entry name" value="Non-ribosomal peptide synthase, adenylation domain"/>
    <property type="match status" value="1"/>
</dbReference>
<dbReference type="NCBIfam" id="TIGR01733">
    <property type="entry name" value="AA-adenyl-dom"/>
    <property type="match status" value="2"/>
</dbReference>
<dbReference type="PROSITE" id="PS00012">
    <property type="entry name" value="PHOSPHOPANTETHEINE"/>
    <property type="match status" value="1"/>
</dbReference>
<dbReference type="Gene3D" id="3.30.559.10">
    <property type="entry name" value="Chloramphenicol acetyltransferase-like domain"/>
    <property type="match status" value="2"/>
</dbReference>
<feature type="domain" description="Carrier" evidence="4">
    <location>
        <begin position="1047"/>
        <end position="1124"/>
    </location>
</feature>
<dbReference type="PROSITE" id="PS50075">
    <property type="entry name" value="CARRIER"/>
    <property type="match status" value="2"/>
</dbReference>
<dbReference type="RefSeq" id="WP_284136507.1">
    <property type="nucleotide sequence ID" value="NZ_JASJUT010000002.1"/>
</dbReference>
<dbReference type="CDD" id="cd05930">
    <property type="entry name" value="A_NRPS"/>
    <property type="match status" value="2"/>
</dbReference>
<protein>
    <submittedName>
        <fullName evidence="5">Amino acid adenylation domain-containing protein</fullName>
    </submittedName>
</protein>
<evidence type="ECO:0000313" key="6">
    <source>
        <dbReference type="Proteomes" id="UP001231915"/>
    </source>
</evidence>
<dbReference type="PANTHER" id="PTHR45527:SF1">
    <property type="entry name" value="FATTY ACID SYNTHASE"/>
    <property type="match status" value="1"/>
</dbReference>
<comment type="cofactor">
    <cofactor evidence="1">
        <name>pantetheine 4'-phosphate</name>
        <dbReference type="ChEBI" id="CHEBI:47942"/>
    </cofactor>
</comment>